<evidence type="ECO:0000256" key="3">
    <source>
        <dbReference type="ARBA" id="ARBA00023172"/>
    </source>
</evidence>
<dbReference type="InterPro" id="IPR050090">
    <property type="entry name" value="Tyrosine_recombinase_XerCD"/>
</dbReference>
<keyword evidence="3" id="KW-0233">DNA recombination</keyword>
<evidence type="ECO:0000313" key="7">
    <source>
        <dbReference type="EMBL" id="ACB53910.1"/>
    </source>
</evidence>
<dbReference type="Gene3D" id="1.10.150.130">
    <property type="match status" value="1"/>
</dbReference>
<dbReference type="Proteomes" id="UP000001203">
    <property type="component" value="Chromosome circular"/>
</dbReference>
<gene>
    <name evidence="7" type="ordered locus">cce_4562</name>
</gene>
<organism evidence="7 8">
    <name type="scientific">Crocosphaera subtropica (strain ATCC 51142 / BH68)</name>
    <name type="common">Cyanothece sp. (strain ATCC 51142)</name>
    <dbReference type="NCBI Taxonomy" id="43989"/>
    <lineage>
        <taxon>Bacteria</taxon>
        <taxon>Bacillati</taxon>
        <taxon>Cyanobacteriota</taxon>
        <taxon>Cyanophyceae</taxon>
        <taxon>Oscillatoriophycideae</taxon>
        <taxon>Chroococcales</taxon>
        <taxon>Aphanothecaceae</taxon>
        <taxon>Crocosphaera</taxon>
        <taxon>Crocosphaera subtropica</taxon>
    </lineage>
</organism>
<dbReference type="AlphaFoldDB" id="B1WVC0"/>
<evidence type="ECO:0000256" key="2">
    <source>
        <dbReference type="ARBA" id="ARBA00023125"/>
    </source>
</evidence>
<dbReference type="HOGENOM" id="CLU_030252_1_1_3"/>
<dbReference type="GO" id="GO:0006310">
    <property type="term" value="P:DNA recombination"/>
    <property type="evidence" value="ECO:0007669"/>
    <property type="project" value="UniProtKB-KW"/>
</dbReference>
<dbReference type="Pfam" id="PF13102">
    <property type="entry name" value="Phage_int_SAM_5"/>
    <property type="match status" value="1"/>
</dbReference>
<dbReference type="PROSITE" id="PS51900">
    <property type="entry name" value="CB"/>
    <property type="match status" value="1"/>
</dbReference>
<evidence type="ECO:0000313" key="8">
    <source>
        <dbReference type="Proteomes" id="UP000001203"/>
    </source>
</evidence>
<dbReference type="GO" id="GO:0003677">
    <property type="term" value="F:DNA binding"/>
    <property type="evidence" value="ECO:0007669"/>
    <property type="project" value="UniProtKB-UniRule"/>
</dbReference>
<reference evidence="7 8" key="1">
    <citation type="journal article" date="2008" name="Proc. Natl. Acad. Sci. U.S.A.">
        <title>The genome of Cyanothece 51142, a unicellular diazotrophic cyanobacterium important in the marine nitrogen cycle.</title>
        <authorList>
            <person name="Welsh E.A."/>
            <person name="Liberton M."/>
            <person name="Stoeckel J."/>
            <person name="Loh T."/>
            <person name="Elvitigala T."/>
            <person name="Wang C."/>
            <person name="Wollam A."/>
            <person name="Fulton R.S."/>
            <person name="Clifton S.W."/>
            <person name="Jacobs J.M."/>
            <person name="Aurora R."/>
            <person name="Ghosh B.K."/>
            <person name="Sherman L.A."/>
            <person name="Smith R.D."/>
            <person name="Wilson R.K."/>
            <person name="Pakrasi H.B."/>
        </authorList>
    </citation>
    <scope>NUCLEOTIDE SEQUENCE [LARGE SCALE GENOMIC DNA]</scope>
    <source>
        <strain evidence="8">ATCC 51142 / BH68</strain>
    </source>
</reference>
<dbReference type="Gene3D" id="1.10.443.10">
    <property type="entry name" value="Intergrase catalytic core"/>
    <property type="match status" value="1"/>
</dbReference>
<sequence length="492" mass="58758">MRRRTIMSSIPDWILEPESWLREQNSKAQQLLLNPLLKKDIWKTREDLGLDINQHGKVLTIPFQGIEQDWLKLLAMLYVLVRSQRKLSARYIRHDVHYLSRFSRFLTQQSILTPEQINDQLFEEFDYYLRSSKLSQRSISLHYMTLINFFNLCRQEEWLDVNTYWFKGKYKNSTPKNDDIEYIPEEVWQQLDEHLHHLPDPIQRMVLIIRGTGLRIGELLNLPLDCLRRRDKQWRLRFLTEKYKTEDEIPICSELAAVVQEQQDYIREHFGNNYNNLFGSNDGSHHYKPAPRIMKLDTFSRYLNKLAQNHNISTKEGEVWHFRSHQFRRTLATVMTNAGVRDLIIQKYLRHRSPDMQNHYKHLLKEVLGEEYQELMKETKYVDSTGSLVATHKPKNPITEMVRRKMYEITTQYGECHRPILKSPCQTVNACLRCEHWRTSTEDLDYLKEDLNRIETEINIANKLGMVRQEKGLISDQQRLSVRVQGLEKVND</sequence>
<dbReference type="PROSITE" id="PS51898">
    <property type="entry name" value="TYR_RECOMBINASE"/>
    <property type="match status" value="1"/>
</dbReference>
<dbReference type="SUPFAM" id="SSF56349">
    <property type="entry name" value="DNA breaking-rejoining enzymes"/>
    <property type="match status" value="1"/>
</dbReference>
<proteinExistence type="inferred from homology"/>
<feature type="domain" description="Tyr recombinase" evidence="5">
    <location>
        <begin position="178"/>
        <end position="373"/>
    </location>
</feature>
<evidence type="ECO:0000259" key="6">
    <source>
        <dbReference type="PROSITE" id="PS51900"/>
    </source>
</evidence>
<dbReference type="InterPro" id="IPR010998">
    <property type="entry name" value="Integrase_recombinase_N"/>
</dbReference>
<dbReference type="InterPro" id="IPR044068">
    <property type="entry name" value="CB"/>
</dbReference>
<protein>
    <submittedName>
        <fullName evidence="7">Uncharacterized protein</fullName>
    </submittedName>
</protein>
<dbReference type="KEGG" id="cyt:cce_4562"/>
<dbReference type="InterPro" id="IPR011010">
    <property type="entry name" value="DNA_brk_join_enz"/>
</dbReference>
<dbReference type="PANTHER" id="PTHR30349:SF64">
    <property type="entry name" value="PROPHAGE INTEGRASE INTD-RELATED"/>
    <property type="match status" value="1"/>
</dbReference>
<keyword evidence="2 4" id="KW-0238">DNA-binding</keyword>
<dbReference type="InterPro" id="IPR025269">
    <property type="entry name" value="SAM-like_dom"/>
</dbReference>
<dbReference type="Pfam" id="PF00589">
    <property type="entry name" value="Phage_integrase"/>
    <property type="match status" value="1"/>
</dbReference>
<accession>B1WVC0</accession>
<feature type="domain" description="Core-binding (CB)" evidence="6">
    <location>
        <begin position="61"/>
        <end position="154"/>
    </location>
</feature>
<dbReference type="InterPro" id="IPR002104">
    <property type="entry name" value="Integrase_catalytic"/>
</dbReference>
<dbReference type="eggNOG" id="COG0582">
    <property type="taxonomic scope" value="Bacteria"/>
</dbReference>
<dbReference type="PANTHER" id="PTHR30349">
    <property type="entry name" value="PHAGE INTEGRASE-RELATED"/>
    <property type="match status" value="1"/>
</dbReference>
<evidence type="ECO:0000259" key="5">
    <source>
        <dbReference type="PROSITE" id="PS51898"/>
    </source>
</evidence>
<dbReference type="GO" id="GO:0015074">
    <property type="term" value="P:DNA integration"/>
    <property type="evidence" value="ECO:0007669"/>
    <property type="project" value="InterPro"/>
</dbReference>
<evidence type="ECO:0000256" key="4">
    <source>
        <dbReference type="PROSITE-ProRule" id="PRU01248"/>
    </source>
</evidence>
<dbReference type="EMBL" id="CP000806">
    <property type="protein sequence ID" value="ACB53910.1"/>
    <property type="molecule type" value="Genomic_DNA"/>
</dbReference>
<comment type="similarity">
    <text evidence="1">Belongs to the 'phage' integrase family.</text>
</comment>
<evidence type="ECO:0000256" key="1">
    <source>
        <dbReference type="ARBA" id="ARBA00008857"/>
    </source>
</evidence>
<name>B1WVC0_CROS5</name>
<keyword evidence="8" id="KW-1185">Reference proteome</keyword>
<dbReference type="STRING" id="43989.cce_4562"/>
<dbReference type="InterPro" id="IPR013762">
    <property type="entry name" value="Integrase-like_cat_sf"/>
</dbReference>